<organism evidence="8 9">
    <name type="scientific">Kordia aestuariivivens</name>
    <dbReference type="NCBI Taxonomy" id="2759037"/>
    <lineage>
        <taxon>Bacteria</taxon>
        <taxon>Pseudomonadati</taxon>
        <taxon>Bacteroidota</taxon>
        <taxon>Flavobacteriia</taxon>
        <taxon>Flavobacteriales</taxon>
        <taxon>Flavobacteriaceae</taxon>
        <taxon>Kordia</taxon>
    </lineage>
</organism>
<evidence type="ECO:0000259" key="7">
    <source>
        <dbReference type="SMART" id="SM00237"/>
    </source>
</evidence>
<feature type="region of interest" description="Disordered" evidence="5">
    <location>
        <begin position="1874"/>
        <end position="1899"/>
    </location>
</feature>
<keyword evidence="9" id="KW-1185">Reference proteome</keyword>
<evidence type="ECO:0000256" key="5">
    <source>
        <dbReference type="SAM" id="MobiDB-lite"/>
    </source>
</evidence>
<dbReference type="PANTHER" id="PTHR11878:SF65">
    <property type="entry name" value="NA_CA-EXCHANGE PROTEIN, ISOFORM G"/>
    <property type="match status" value="1"/>
</dbReference>
<dbReference type="InterPro" id="IPR038081">
    <property type="entry name" value="CalX-like_sf"/>
</dbReference>
<keyword evidence="4" id="KW-0813">Transport</keyword>
<dbReference type="Gene3D" id="2.60.40.2030">
    <property type="match status" value="3"/>
</dbReference>
<gene>
    <name evidence="8" type="ORF">H2O64_03240</name>
</gene>
<evidence type="ECO:0000256" key="6">
    <source>
        <dbReference type="SAM" id="SignalP"/>
    </source>
</evidence>
<keyword evidence="3" id="KW-0106">Calcium</keyword>
<dbReference type="PANTHER" id="PTHR11878">
    <property type="entry name" value="SODIUM/CALCIUM EXCHANGER"/>
    <property type="match status" value="1"/>
</dbReference>
<dbReference type="SUPFAM" id="SSF103647">
    <property type="entry name" value="TSP type-3 repeat"/>
    <property type="match status" value="1"/>
</dbReference>
<evidence type="ECO:0000256" key="2">
    <source>
        <dbReference type="ARBA" id="ARBA00022737"/>
    </source>
</evidence>
<dbReference type="PROSITE" id="PS00018">
    <property type="entry name" value="EF_HAND_1"/>
    <property type="match status" value="2"/>
</dbReference>
<proteinExistence type="predicted"/>
<dbReference type="InterPro" id="IPR051171">
    <property type="entry name" value="CaCA"/>
</dbReference>
<dbReference type="Pfam" id="PF03160">
    <property type="entry name" value="Calx-beta"/>
    <property type="match status" value="3"/>
</dbReference>
<keyword evidence="2" id="KW-0677">Repeat</keyword>
<dbReference type="RefSeq" id="WP_317173813.1">
    <property type="nucleotide sequence ID" value="NZ_JACGWS010000001.1"/>
</dbReference>
<evidence type="ECO:0000256" key="4">
    <source>
        <dbReference type="ARBA" id="ARBA00023065"/>
    </source>
</evidence>
<dbReference type="EMBL" id="JACGWS010000001">
    <property type="protein sequence ID" value="MBC8753667.1"/>
    <property type="molecule type" value="Genomic_DNA"/>
</dbReference>
<sequence>MKKITSKILVTLVVSLLFLFSANAQNISGVVNSYTTVSAISGTSVTVGSSAGLAINDPVMIIQMTGISGGGNTGGTDNGAGNYHLAKITNIVGTTLTIDIAVTKTFTPATERVQLVGIAKYTSDVTVVGTVSAQPWNGSTGGVVYIDACDNNITMNADINASGDGFFGRATTGDFTVDNCGESAALLNTPDENWGTDPVYFGGDFGNAAPLSGGTGRGGHGGCNAAQGAPDGGAGVGGNGANSTDITLGSGGGGGGYGGGGTSGGAGATISGTAAPAVGNVFNAASNLRLFMGASGGSEAEWAPATGNGGGIVIVLANNITTNGSNRDIVSDGDDGPNSGTYSFFGDASNVTGGAGGAGYIVVQANSINSQVRAFARGGNATTQPGASPVFIEYGGPGGGGFVISSTAITTTAVTSGNVPVGNGARSGAAGSVVTDAGITTAFTIECLNCNIADAGKTNETCNNNLTRVRSDDFISFDLNPTGTDIGTTYTVSVDNGGAITPTTGTYGTATSFSLQDGSANNTLYTITITDNDTAGCTTTTTVQQTNCDIDFCDLSIAGNVDTDSDGVADYCDEDDDNDGILDTQELCGTDPLTLNPDSIVEIQIDLDQFSTEVGWSLARGVTPLFSVPQGTYGTGNVTVTQTVTITENGNHVFIITDNFGDGIQGNSYRILVDGVIVINRTFGSPTDTTTFSQTDNFLVNTIVTNPFSCLSNDPSGDVDGDGIINYSDPNYCVLNGNGVCDNLDEDGDGIINSLDLDSDGDMCFDTLEAGHADGDDDGILGSAPISVNATNGRVTGQGGYTGTDPAVTNSANTAACDTCELLSASVSSIFCDDNGTPFDDSDDTFTFYISPNGNLLAATYSVTGDITSANVSYAAPQQFGPFAISGGDITFTITDDADGACQLVDVTVTPPATCSTSTTVDTDNDTVVDNIDIDNDNDGIIDDNENVCATRPITSGAWSGSNPYANTAGSVGVSFGSTIPAGGLVTYVPNGTMTTNSFFSDATVEGSNSLQFLFTWDTTAESLNAAADDRVVGTITITYSQPVYNPIIHIDRLGGNSQVPSGNYISNSSLWTLQNAGLSMAKIAGNDQLIVNSKQFYRDPNQNLGTGTPIVLSGDADAAGFGTAAGSIQIYGSVTTLTFLVTGEGLDGNGSDAVEMSFDACPVVDTDGDTIPDFLDTDSDGDGCPDALEGAANFTTVDLTSSNNLADDDEGAVAANGVPTNAGSPQATNANVTTATQAAITTEPTGQLIIVGGNATFTAAASSQSTTTFASGTPNYTVPPATDSSANIAYQWQESTNNGTTWTNITVAGTNPTYAGFNTNTLTLTNVPISYNGNVYQLIVTHSENSCILIDSQNANLAVSTISDVDNDGVNDDVDLDNDNDGILDTVENDCSPNPTAINTPGYALNTDFSGSSLPDLAEYNGTDIDLSYVLQGTATWNSGVEIQNNGAINPDGDYVNLQPDNTNFQNGDVGIYTMDFNRSGVASAVTNLSFRIGGMDNGDIVQFQAFHNGVETLVNQTNITNINIAAGNYFTIGNNAVRSQNGGANAPNNSVEFSITSPVDQIVLTIGKNGANGSNITLQIYNIAYCIALDTDGDGLVDSLDADSDNDGCADAIEGGANFTAANLTSSNNLADDDEGAVDGTGVPTNVGSPQATNANVTTATQAAITTEPTSQSTLAGGSTTFTSAASAQSTTTFATGTPNYTVPPATDSSANITYQWQESTDNGATWTNITVAGTNPTYAGFNSNTLTLTNIPSSYNGYDYQVIITHSENECILIDSQDANLTVNALVAMSVGDVTIAEDGGSVSVPVSIDNPSSVDTVVSITTTDNSATDPNDYTTTTVTATIPAGQTTVNVSIPITDDVVGEPTEDFTVTGSVASGNTSNPTDSGTVTITDNDTPAMSVGDVTIAEDGGSASVPVSIDNPSSVDTVVSITTTDNSATDPNDYTTTTVTATIPAGQTTVNVSIPITDDVVGEPTEDFTVTGTVASGNTSNPTDSGTVTITDNDTPAMSVGDVTIAEDGGSVSVPVSIDNPSSVDTVVSITTTDNSATNPNDYTTTTVTATIPAGQTTVNVSIPITDDTTGEPTEDFTVTGTVASGNTSNPTDSGTVTITDNDTPAMSVGDVTIAEDGGSVS</sequence>
<evidence type="ECO:0000256" key="1">
    <source>
        <dbReference type="ARBA" id="ARBA00022729"/>
    </source>
</evidence>
<feature type="region of interest" description="Disordered" evidence="5">
    <location>
        <begin position="1983"/>
        <end position="2007"/>
    </location>
</feature>
<comment type="caution">
    <text evidence="8">The sequence shown here is derived from an EMBL/GenBank/DDBJ whole genome shotgun (WGS) entry which is preliminary data.</text>
</comment>
<feature type="signal peptide" evidence="6">
    <location>
        <begin position="1"/>
        <end position="24"/>
    </location>
</feature>
<dbReference type="Gene3D" id="4.10.1080.10">
    <property type="entry name" value="TSP type-3 repeat"/>
    <property type="match status" value="1"/>
</dbReference>
<feature type="domain" description="Calx-beta" evidence="7">
    <location>
        <begin position="1889"/>
        <end position="1985"/>
    </location>
</feature>
<dbReference type="InterPro" id="IPR003644">
    <property type="entry name" value="Calx_beta"/>
</dbReference>
<feature type="domain" description="Calx-beta" evidence="7">
    <location>
        <begin position="1998"/>
        <end position="2094"/>
    </location>
</feature>
<evidence type="ECO:0000256" key="3">
    <source>
        <dbReference type="ARBA" id="ARBA00022837"/>
    </source>
</evidence>
<protein>
    <recommendedName>
        <fullName evidence="7">Calx-beta domain-containing protein</fullName>
    </recommendedName>
</protein>
<feature type="region of interest" description="Disordered" evidence="5">
    <location>
        <begin position="1630"/>
        <end position="1655"/>
    </location>
</feature>
<evidence type="ECO:0000313" key="9">
    <source>
        <dbReference type="Proteomes" id="UP000619238"/>
    </source>
</evidence>
<feature type="domain" description="Calx-beta" evidence="7">
    <location>
        <begin position="1775"/>
        <end position="1876"/>
    </location>
</feature>
<dbReference type="SMART" id="SM00237">
    <property type="entry name" value="Calx_beta"/>
    <property type="match status" value="3"/>
</dbReference>
<name>A0ABR7Q564_9FLAO</name>
<accession>A0ABR7Q564</accession>
<keyword evidence="4" id="KW-0406">Ion transport</keyword>
<dbReference type="Proteomes" id="UP000619238">
    <property type="component" value="Unassembled WGS sequence"/>
</dbReference>
<dbReference type="SUPFAM" id="SSF141072">
    <property type="entry name" value="CalX-like"/>
    <property type="match status" value="3"/>
</dbReference>
<feature type="chain" id="PRO_5045597130" description="Calx-beta domain-containing protein" evidence="6">
    <location>
        <begin position="25"/>
        <end position="2134"/>
    </location>
</feature>
<reference evidence="8 9" key="1">
    <citation type="submission" date="2020-07" db="EMBL/GenBank/DDBJ databases">
        <title>Description of Kordia aestuariivivens sp. nov., isolated from a tidal flat.</title>
        <authorList>
            <person name="Park S."/>
            <person name="Yoon J.-H."/>
        </authorList>
    </citation>
    <scope>NUCLEOTIDE SEQUENCE [LARGE SCALE GENOMIC DNA]</scope>
    <source>
        <strain evidence="8 9">YSTF-M3</strain>
    </source>
</reference>
<dbReference type="InterPro" id="IPR028974">
    <property type="entry name" value="TSP_type-3_rpt"/>
</dbReference>
<keyword evidence="1 6" id="KW-0732">Signal</keyword>
<evidence type="ECO:0000313" key="8">
    <source>
        <dbReference type="EMBL" id="MBC8753667.1"/>
    </source>
</evidence>
<dbReference type="InterPro" id="IPR018247">
    <property type="entry name" value="EF_Hand_1_Ca_BS"/>
</dbReference>
<feature type="non-terminal residue" evidence="8">
    <location>
        <position position="2134"/>
    </location>
</feature>